<dbReference type="Proteomes" id="UP001610335">
    <property type="component" value="Unassembled WGS sequence"/>
</dbReference>
<evidence type="ECO:0008006" key="5">
    <source>
        <dbReference type="Google" id="ProtNLM"/>
    </source>
</evidence>
<keyword evidence="4" id="KW-1185">Reference proteome</keyword>
<keyword evidence="2" id="KW-1133">Transmembrane helix</keyword>
<feature type="transmembrane region" description="Helical" evidence="2">
    <location>
        <begin position="6"/>
        <end position="25"/>
    </location>
</feature>
<dbReference type="EMBL" id="JBFXLS010000089">
    <property type="protein sequence ID" value="KAL2817764.1"/>
    <property type="molecule type" value="Genomic_DNA"/>
</dbReference>
<accession>A0ABR4HQK1</accession>
<protein>
    <recommendedName>
        <fullName evidence="5">Major facilitator superfamily domain-containing protein</fullName>
    </recommendedName>
</protein>
<evidence type="ECO:0000313" key="3">
    <source>
        <dbReference type="EMBL" id="KAL2817764.1"/>
    </source>
</evidence>
<proteinExistence type="predicted"/>
<name>A0ABR4HQK1_9EURO</name>
<organism evidence="3 4">
    <name type="scientific">Aspergillus cavernicola</name>
    <dbReference type="NCBI Taxonomy" id="176166"/>
    <lineage>
        <taxon>Eukaryota</taxon>
        <taxon>Fungi</taxon>
        <taxon>Dikarya</taxon>
        <taxon>Ascomycota</taxon>
        <taxon>Pezizomycotina</taxon>
        <taxon>Eurotiomycetes</taxon>
        <taxon>Eurotiomycetidae</taxon>
        <taxon>Eurotiales</taxon>
        <taxon>Aspergillaceae</taxon>
        <taxon>Aspergillus</taxon>
        <taxon>Aspergillus subgen. Nidulantes</taxon>
    </lineage>
</organism>
<reference evidence="3 4" key="1">
    <citation type="submission" date="2024-07" db="EMBL/GenBank/DDBJ databases">
        <title>Section-level genome sequencing and comparative genomics of Aspergillus sections Usti and Cavernicolus.</title>
        <authorList>
            <consortium name="Lawrence Berkeley National Laboratory"/>
            <person name="Nybo J.L."/>
            <person name="Vesth T.C."/>
            <person name="Theobald S."/>
            <person name="Frisvad J.C."/>
            <person name="Larsen T.O."/>
            <person name="Kjaerboelling I."/>
            <person name="Rothschild-Mancinelli K."/>
            <person name="Lyhne E.K."/>
            <person name="Kogle M.E."/>
            <person name="Barry K."/>
            <person name="Clum A."/>
            <person name="Na H."/>
            <person name="Ledsgaard L."/>
            <person name="Lin J."/>
            <person name="Lipzen A."/>
            <person name="Kuo A."/>
            <person name="Riley R."/>
            <person name="Mondo S."/>
            <person name="LaButti K."/>
            <person name="Haridas S."/>
            <person name="Pangalinan J."/>
            <person name="Salamov A.A."/>
            <person name="Simmons B.A."/>
            <person name="Magnuson J.K."/>
            <person name="Chen J."/>
            <person name="Drula E."/>
            <person name="Henrissat B."/>
            <person name="Wiebenga A."/>
            <person name="Lubbers R.J."/>
            <person name="Gomes A.C."/>
            <person name="Makela M.R."/>
            <person name="Stajich J."/>
            <person name="Grigoriev I.V."/>
            <person name="Mortensen U.H."/>
            <person name="De vries R.P."/>
            <person name="Baker S.E."/>
            <person name="Andersen M.R."/>
        </authorList>
    </citation>
    <scope>NUCLEOTIDE SEQUENCE [LARGE SCALE GENOMIC DNA]</scope>
    <source>
        <strain evidence="3 4">CBS 600.67</strain>
    </source>
</reference>
<evidence type="ECO:0000256" key="1">
    <source>
        <dbReference type="ARBA" id="ARBA00022448"/>
    </source>
</evidence>
<evidence type="ECO:0000256" key="2">
    <source>
        <dbReference type="SAM" id="Phobius"/>
    </source>
</evidence>
<keyword evidence="2" id="KW-0472">Membrane</keyword>
<sequence>MNLTLGLVATGCLFIGVLGGVSLIASTFPLKTQKEIGTAGGLVGTTHHFLGSVGTAVFTTVLRSREATTIPQYVNPSVIGVGLPSSSIPALISGLHGATPLNNQTVAGYNNNIAEIADRSWKIAHAEAYKTVFYVNFGFVAAALILSWFVPTLDQAKEDFVAGHIHRGGEEINLEVKE</sequence>
<feature type="transmembrane region" description="Helical" evidence="2">
    <location>
        <begin position="131"/>
        <end position="150"/>
    </location>
</feature>
<comment type="caution">
    <text evidence="3">The sequence shown here is derived from an EMBL/GenBank/DDBJ whole genome shotgun (WGS) entry which is preliminary data.</text>
</comment>
<dbReference type="Pfam" id="PF06609">
    <property type="entry name" value="TRI12"/>
    <property type="match status" value="1"/>
</dbReference>
<keyword evidence="2" id="KW-0812">Transmembrane</keyword>
<evidence type="ECO:0000313" key="4">
    <source>
        <dbReference type="Proteomes" id="UP001610335"/>
    </source>
</evidence>
<dbReference type="InterPro" id="IPR010573">
    <property type="entry name" value="MFS_Str1/Tri12-like"/>
</dbReference>
<keyword evidence="1" id="KW-0813">Transport</keyword>
<gene>
    <name evidence="3" type="ORF">BDW59DRAFT_165810</name>
</gene>